<dbReference type="GO" id="GO:0003677">
    <property type="term" value="F:DNA binding"/>
    <property type="evidence" value="ECO:0007669"/>
    <property type="project" value="InterPro"/>
</dbReference>
<evidence type="ECO:0000256" key="4">
    <source>
        <dbReference type="ARBA" id="ARBA00022801"/>
    </source>
</evidence>
<dbReference type="OrthoDB" id="19182at2759"/>
<evidence type="ECO:0000313" key="14">
    <source>
        <dbReference type="Proteomes" id="UP000708208"/>
    </source>
</evidence>
<dbReference type="PANTHER" id="PTHR11472">
    <property type="entry name" value="DNA REPAIR DEAD HELICASE RAD3/XP-D SUBFAMILY MEMBER"/>
    <property type="match status" value="1"/>
</dbReference>
<evidence type="ECO:0000256" key="8">
    <source>
        <dbReference type="ARBA" id="ARBA00023014"/>
    </source>
</evidence>
<dbReference type="PANTHER" id="PTHR11472:SF47">
    <property type="entry name" value="FANCONI ANEMIA GROUP J PROTEIN"/>
    <property type="match status" value="1"/>
</dbReference>
<evidence type="ECO:0000256" key="7">
    <source>
        <dbReference type="ARBA" id="ARBA00023004"/>
    </source>
</evidence>
<dbReference type="GO" id="GO:0005524">
    <property type="term" value="F:ATP binding"/>
    <property type="evidence" value="ECO:0007669"/>
    <property type="project" value="UniProtKB-KW"/>
</dbReference>
<dbReference type="PROSITE" id="PS51193">
    <property type="entry name" value="HELICASE_ATP_BIND_2"/>
    <property type="match status" value="1"/>
</dbReference>
<keyword evidence="4" id="KW-0378">Hydrolase</keyword>
<reference evidence="13" key="1">
    <citation type="submission" date="2021-06" db="EMBL/GenBank/DDBJ databases">
        <authorList>
            <person name="Hodson N. C."/>
            <person name="Mongue J. A."/>
            <person name="Jaron S. K."/>
        </authorList>
    </citation>
    <scope>NUCLEOTIDE SEQUENCE</scope>
</reference>
<feature type="domain" description="Helicase ATP-binding" evidence="12">
    <location>
        <begin position="44"/>
        <end position="328"/>
    </location>
</feature>
<keyword evidence="3" id="KW-0547">Nucleotide-binding</keyword>
<comment type="caution">
    <text evidence="13">The sequence shown here is derived from an EMBL/GenBank/DDBJ whole genome shotgun (WGS) entry which is preliminary data.</text>
</comment>
<accession>A0A8J2PGP5</accession>
<dbReference type="SMART" id="SM00487">
    <property type="entry name" value="DEXDc"/>
    <property type="match status" value="1"/>
</dbReference>
<keyword evidence="9" id="KW-0413">Isomerase</keyword>
<dbReference type="GO" id="GO:0051536">
    <property type="term" value="F:iron-sulfur cluster binding"/>
    <property type="evidence" value="ECO:0007669"/>
    <property type="project" value="UniProtKB-KW"/>
</dbReference>
<dbReference type="SMART" id="SM00491">
    <property type="entry name" value="HELICc2"/>
    <property type="match status" value="1"/>
</dbReference>
<dbReference type="InterPro" id="IPR014013">
    <property type="entry name" value="Helic_SF1/SF2_ATP-bd_DinG/Rad3"/>
</dbReference>
<dbReference type="Pfam" id="PF13307">
    <property type="entry name" value="Helicase_C_2"/>
    <property type="match status" value="1"/>
</dbReference>
<dbReference type="GO" id="GO:0046872">
    <property type="term" value="F:metal ion binding"/>
    <property type="evidence" value="ECO:0007669"/>
    <property type="project" value="UniProtKB-KW"/>
</dbReference>
<evidence type="ECO:0000256" key="10">
    <source>
        <dbReference type="ARBA" id="ARBA00023242"/>
    </source>
</evidence>
<dbReference type="GO" id="GO:0003678">
    <property type="term" value="F:DNA helicase activity"/>
    <property type="evidence" value="ECO:0007669"/>
    <property type="project" value="InterPro"/>
</dbReference>
<dbReference type="GO" id="GO:1990918">
    <property type="term" value="P:double-strand break repair involved in meiotic recombination"/>
    <property type="evidence" value="ECO:0007669"/>
    <property type="project" value="TreeGrafter"/>
</dbReference>
<dbReference type="Proteomes" id="UP000708208">
    <property type="component" value="Unassembled WGS sequence"/>
</dbReference>
<dbReference type="GO" id="GO:0016818">
    <property type="term" value="F:hydrolase activity, acting on acid anhydrides, in phosphorus-containing anhydrides"/>
    <property type="evidence" value="ECO:0007669"/>
    <property type="project" value="InterPro"/>
</dbReference>
<evidence type="ECO:0000256" key="11">
    <source>
        <dbReference type="SAM" id="MobiDB-lite"/>
    </source>
</evidence>
<evidence type="ECO:0000259" key="12">
    <source>
        <dbReference type="PROSITE" id="PS51193"/>
    </source>
</evidence>
<dbReference type="InterPro" id="IPR010614">
    <property type="entry name" value="RAD3-like_helicase_DEAD"/>
</dbReference>
<proteinExistence type="predicted"/>
<evidence type="ECO:0000313" key="13">
    <source>
        <dbReference type="EMBL" id="CAG7829108.1"/>
    </source>
</evidence>
<keyword evidence="5" id="KW-0347">Helicase</keyword>
<keyword evidence="7" id="KW-0408">Iron</keyword>
<evidence type="ECO:0000256" key="6">
    <source>
        <dbReference type="ARBA" id="ARBA00022840"/>
    </source>
</evidence>
<dbReference type="InterPro" id="IPR013020">
    <property type="entry name" value="Rad3/Chl1-like"/>
</dbReference>
<evidence type="ECO:0000256" key="2">
    <source>
        <dbReference type="ARBA" id="ARBA00022723"/>
    </source>
</evidence>
<dbReference type="Pfam" id="PF06733">
    <property type="entry name" value="DEAD_2"/>
    <property type="match status" value="1"/>
</dbReference>
<dbReference type="EMBL" id="CAJVCH010550156">
    <property type="protein sequence ID" value="CAG7829108.1"/>
    <property type="molecule type" value="Genomic_DNA"/>
</dbReference>
<keyword evidence="14" id="KW-1185">Reference proteome</keyword>
<gene>
    <name evidence="13" type="ORF">AFUS01_LOCUS38988</name>
</gene>
<organism evidence="13 14">
    <name type="scientific">Allacma fusca</name>
    <dbReference type="NCBI Taxonomy" id="39272"/>
    <lineage>
        <taxon>Eukaryota</taxon>
        <taxon>Metazoa</taxon>
        <taxon>Ecdysozoa</taxon>
        <taxon>Arthropoda</taxon>
        <taxon>Hexapoda</taxon>
        <taxon>Collembola</taxon>
        <taxon>Symphypleona</taxon>
        <taxon>Sminthuridae</taxon>
        <taxon>Allacma</taxon>
    </lineage>
</organism>
<evidence type="ECO:0000256" key="5">
    <source>
        <dbReference type="ARBA" id="ARBA00022806"/>
    </source>
</evidence>
<dbReference type="GO" id="GO:0006289">
    <property type="term" value="P:nucleotide-excision repair"/>
    <property type="evidence" value="ECO:0007669"/>
    <property type="project" value="TreeGrafter"/>
</dbReference>
<keyword evidence="6" id="KW-0067">ATP-binding</keyword>
<dbReference type="InterPro" id="IPR006554">
    <property type="entry name" value="Helicase-like_DEXD_c2"/>
</dbReference>
<dbReference type="InterPro" id="IPR045028">
    <property type="entry name" value="DinG/Rad3-like"/>
</dbReference>
<dbReference type="InterPro" id="IPR014001">
    <property type="entry name" value="Helicase_ATP-bd"/>
</dbReference>
<evidence type="ECO:0000256" key="1">
    <source>
        <dbReference type="ARBA" id="ARBA00004123"/>
    </source>
</evidence>
<evidence type="ECO:0000256" key="9">
    <source>
        <dbReference type="ARBA" id="ARBA00023235"/>
    </source>
</evidence>
<keyword evidence="10" id="KW-0539">Nucleus</keyword>
<keyword evidence="8" id="KW-0411">Iron-sulfur</keyword>
<protein>
    <recommendedName>
        <fullName evidence="12">Helicase ATP-binding domain-containing protein</fullName>
    </recommendedName>
</protein>
<name>A0A8J2PGP5_9HEXA</name>
<comment type="subcellular location">
    <subcellularLocation>
        <location evidence="1">Nucleus</location>
    </subcellularLocation>
</comment>
<dbReference type="SMART" id="SM00488">
    <property type="entry name" value="DEXDc2"/>
    <property type="match status" value="1"/>
</dbReference>
<evidence type="ECO:0000256" key="3">
    <source>
        <dbReference type="ARBA" id="ARBA00022741"/>
    </source>
</evidence>
<keyword evidence="2" id="KW-0479">Metal-binding</keyword>
<dbReference type="AlphaFoldDB" id="A0A8J2PGP5"/>
<dbReference type="GO" id="GO:0005634">
    <property type="term" value="C:nucleus"/>
    <property type="evidence" value="ECO:0007669"/>
    <property type="project" value="UniProtKB-SubCell"/>
</dbReference>
<sequence>MEQHNDPQNTLYPASSYPDEEGSLVDTVTIKPSLGQKSSFYCQGINIPFPYEEAYPCQEHVMQEVNQNLNACTNCLLESPTGTGKTVALLCPLLAFQKRQETKLQSSPQKRIKSDTTLNTEQDPTQIPKIYYVTRTQKHIDQIIDQLSETIYSDTLMARLSSMESTCNNQSEAPKRADAPRPTPNIDTDEHFCLYDPARLLWLQRLMHQEDKTWKNPELIEFCFKNKTCPHFEQLNVLKEAKIVFCTYSYMLQPDIREALDINLKNNIIIFDEGHNVENICYQIASTPEGLLTYGNLSKCSFVLESALNSSTVSSGKKESLGILSKALQSFRNLLSKKYYIQQDFSRLNFSVPLKLTLNKFKADLESIGFGPSNFPHLRTSYNILNNRPYTPESTRCRFKINREALRFVADLLRILGFLWEDSPATSAEPDFNVFLIRSLSTRQIDENLAILPLDFNIEIRIMCMNPGVVFQHMNVARSVIIASGTLSPMKPFSTQLGIPFQRQLSECHVVDPKRVFCKLINKYEGSSQNLLELTSSVTEHKDKWEDIQDQLGKIVGEICSNVPKGVLVFVQSEAYANKMKNTWERNGNLKAIGDIKKIFFERKGMRPEDVKEMLDNYRHSAEKKGAILFAYMRGKFSEGIDFKDDHARALVIIGIPFLPKDDLFVKNKRTYQGNMFKRSTQSDCLDGMEWWVNNAFQALNQAIGRNIRHIHDWGAIFLLDKRWNYRRNQQRLPKWFRVTLTNSAEVLKGCTHTCSRTTPDD</sequence>
<feature type="region of interest" description="Disordered" evidence="11">
    <location>
        <begin position="1"/>
        <end position="20"/>
    </location>
</feature>
<dbReference type="InterPro" id="IPR006555">
    <property type="entry name" value="ATP-dep_Helicase_C"/>
</dbReference>
<dbReference type="NCBIfam" id="TIGR00604">
    <property type="entry name" value="rad3"/>
    <property type="match status" value="1"/>
</dbReference>
<feature type="compositionally biased region" description="Polar residues" evidence="11">
    <location>
        <begin position="1"/>
        <end position="13"/>
    </location>
</feature>